<feature type="domain" description="Protein kinase" evidence="8">
    <location>
        <begin position="338"/>
        <end position="594"/>
    </location>
</feature>
<dbReference type="SMART" id="SM00220">
    <property type="entry name" value="S_TKc"/>
    <property type="match status" value="1"/>
</dbReference>
<proteinExistence type="inferred from homology"/>
<organism evidence="9">
    <name type="scientific">Medioppia subpectinata</name>
    <dbReference type="NCBI Taxonomy" id="1979941"/>
    <lineage>
        <taxon>Eukaryota</taxon>
        <taxon>Metazoa</taxon>
        <taxon>Ecdysozoa</taxon>
        <taxon>Arthropoda</taxon>
        <taxon>Chelicerata</taxon>
        <taxon>Arachnida</taxon>
        <taxon>Acari</taxon>
        <taxon>Acariformes</taxon>
        <taxon>Sarcoptiformes</taxon>
        <taxon>Oribatida</taxon>
        <taxon>Brachypylina</taxon>
        <taxon>Oppioidea</taxon>
        <taxon>Oppiidae</taxon>
        <taxon>Medioppia</taxon>
    </lineage>
</organism>
<evidence type="ECO:0000313" key="9">
    <source>
        <dbReference type="EMBL" id="CAD7619671.1"/>
    </source>
</evidence>
<feature type="repeat" description="RCC1" evidence="6">
    <location>
        <begin position="223"/>
        <end position="280"/>
    </location>
</feature>
<dbReference type="OrthoDB" id="63989at2759"/>
<sequence>MLYRFTLFYFKFPKVNTDIKILETEVNNLMNVNSEYVVKYAMYWFEKEKNYNTIYIITELCGESLRTLLELKGPAFGRQSAEEAMNLSEFFISCHIFKELLECIQCLHDLSPAVIHRDLKPDNILVSLNPQNGRYLKLCDFGLAVLHEGSSVIRHTGCVGTSIYMATEVRLNKDYNTKADVYSLATLIAMTTRIPDNRPDCRQSFYIFDDINGHNILFITNDDMVYGMGSNYYGSLGLGHNRAVNTPHIIPGLCLQNIQQFICGSDICCGFHHSLVLTSDGCVYGWGANMFGQLGCDSHNSSFAVTTDGRVFSWGQNDCHLGHNTNQNQNISRYKRLYKELSELGSGCFGTVYKVKRIITNEIYAIKMVDCPDVNNEMPDMLRTLSNIFTVNLVKYHEFWHESSILYIKMELCFGSLQTVLSLKGPVFGRHSADEAMNSLEFLISCEIFKELLECIQCLHDLSPAVIHRDLKPENVLIAANDSKWFLKLCDYGLTDIFKNLSYKRDAKYLSPEETNGQIVDYKTDVYSAAKIAQNIFDIQMTGDLQKLYSSDKLLYICVTELQKVLISMQSLEPKDRPDCRQLLNFKNESNNIFWVTKTTILVTLESLLGLVCWSELSMRQNSGYDIEVFKKSGEKCRI</sequence>
<dbReference type="GO" id="GO:0005737">
    <property type="term" value="C:cytoplasm"/>
    <property type="evidence" value="ECO:0007669"/>
    <property type="project" value="TreeGrafter"/>
</dbReference>
<evidence type="ECO:0000256" key="2">
    <source>
        <dbReference type="ARBA" id="ARBA00022741"/>
    </source>
</evidence>
<dbReference type="EMBL" id="OC854601">
    <property type="protein sequence ID" value="CAD7619671.1"/>
    <property type="molecule type" value="Genomic_DNA"/>
</dbReference>
<dbReference type="GO" id="GO:0005524">
    <property type="term" value="F:ATP binding"/>
    <property type="evidence" value="ECO:0007669"/>
    <property type="project" value="UniProtKB-UniRule"/>
</dbReference>
<dbReference type="Pfam" id="PF13540">
    <property type="entry name" value="RCC1_2"/>
    <property type="match status" value="1"/>
</dbReference>
<dbReference type="Gene3D" id="1.10.510.10">
    <property type="entry name" value="Transferase(Phosphotransferase) domain 1"/>
    <property type="match status" value="2"/>
</dbReference>
<dbReference type="InterPro" id="IPR008271">
    <property type="entry name" value="Ser/Thr_kinase_AS"/>
</dbReference>
<protein>
    <recommendedName>
        <fullName evidence="8">Protein kinase domain-containing protein</fullName>
    </recommendedName>
</protein>
<dbReference type="AlphaFoldDB" id="A0A7R9KDH8"/>
<dbReference type="PROSITE" id="PS50012">
    <property type="entry name" value="RCC1_3"/>
    <property type="match status" value="1"/>
</dbReference>
<keyword evidence="3" id="KW-0418">Kinase</keyword>
<dbReference type="InterPro" id="IPR011009">
    <property type="entry name" value="Kinase-like_dom_sf"/>
</dbReference>
<dbReference type="InterPro" id="IPR000408">
    <property type="entry name" value="Reg_chr_condens"/>
</dbReference>
<dbReference type="Proteomes" id="UP000759131">
    <property type="component" value="Unassembled WGS sequence"/>
</dbReference>
<keyword evidence="1" id="KW-0808">Transferase</keyword>
<accession>A0A7R9KDH8</accession>
<dbReference type="InterPro" id="IPR050339">
    <property type="entry name" value="CC_SR_Kinase"/>
</dbReference>
<dbReference type="CDD" id="cd00180">
    <property type="entry name" value="PKc"/>
    <property type="match status" value="2"/>
</dbReference>
<keyword evidence="10" id="KW-1185">Reference proteome</keyword>
<dbReference type="PROSITE" id="PS00626">
    <property type="entry name" value="RCC1_2"/>
    <property type="match status" value="1"/>
</dbReference>
<feature type="binding site" evidence="7">
    <location>
        <position position="367"/>
    </location>
    <ligand>
        <name>ATP</name>
        <dbReference type="ChEBI" id="CHEBI:30616"/>
    </ligand>
</feature>
<name>A0A7R9KDH8_9ACAR</name>
<dbReference type="PROSITE" id="PS00108">
    <property type="entry name" value="PROTEIN_KINASE_ST"/>
    <property type="match status" value="2"/>
</dbReference>
<dbReference type="InterPro" id="IPR017441">
    <property type="entry name" value="Protein_kinase_ATP_BS"/>
</dbReference>
<gene>
    <name evidence="9" type="ORF">OSB1V03_LOCUS171</name>
</gene>
<dbReference type="InterPro" id="IPR009091">
    <property type="entry name" value="RCC1/BLIP-II"/>
</dbReference>
<keyword evidence="2 7" id="KW-0547">Nucleotide-binding</keyword>
<comment type="similarity">
    <text evidence="5">Belongs to the protein kinase superfamily. Ser/Thr protein kinase family. GCN2 subfamily.</text>
</comment>
<evidence type="ECO:0000256" key="1">
    <source>
        <dbReference type="ARBA" id="ARBA00022679"/>
    </source>
</evidence>
<evidence type="ECO:0000313" key="10">
    <source>
        <dbReference type="Proteomes" id="UP000759131"/>
    </source>
</evidence>
<dbReference type="SUPFAM" id="SSF56112">
    <property type="entry name" value="Protein kinase-like (PK-like)"/>
    <property type="match status" value="2"/>
</dbReference>
<evidence type="ECO:0000256" key="6">
    <source>
        <dbReference type="PROSITE-ProRule" id="PRU00235"/>
    </source>
</evidence>
<feature type="domain" description="Protein kinase" evidence="8">
    <location>
        <begin position="1"/>
        <end position="276"/>
    </location>
</feature>
<keyword evidence="4 7" id="KW-0067">ATP-binding</keyword>
<dbReference type="PROSITE" id="PS00107">
    <property type="entry name" value="PROTEIN_KINASE_ATP"/>
    <property type="match status" value="1"/>
</dbReference>
<evidence type="ECO:0000256" key="4">
    <source>
        <dbReference type="ARBA" id="ARBA00022840"/>
    </source>
</evidence>
<dbReference type="GO" id="GO:0005634">
    <property type="term" value="C:nucleus"/>
    <property type="evidence" value="ECO:0007669"/>
    <property type="project" value="TreeGrafter"/>
</dbReference>
<evidence type="ECO:0000259" key="8">
    <source>
        <dbReference type="PROSITE" id="PS50011"/>
    </source>
</evidence>
<dbReference type="Gene3D" id="2.130.10.30">
    <property type="entry name" value="Regulator of chromosome condensation 1/beta-lactamase-inhibitor protein II"/>
    <property type="match status" value="1"/>
</dbReference>
<dbReference type="PANTHER" id="PTHR11042:SF187">
    <property type="entry name" value="EUKARYOTIC TRANSLATION INITIATION FACTOR 2-ALPHA KINASE 2"/>
    <property type="match status" value="1"/>
</dbReference>
<dbReference type="Pfam" id="PF00069">
    <property type="entry name" value="Pkinase"/>
    <property type="match status" value="2"/>
</dbReference>
<dbReference type="GO" id="GO:0004694">
    <property type="term" value="F:eukaryotic translation initiation factor 2alpha kinase activity"/>
    <property type="evidence" value="ECO:0007669"/>
    <property type="project" value="TreeGrafter"/>
</dbReference>
<evidence type="ECO:0000256" key="5">
    <source>
        <dbReference type="ARBA" id="ARBA00037982"/>
    </source>
</evidence>
<reference evidence="9" key="1">
    <citation type="submission" date="2020-11" db="EMBL/GenBank/DDBJ databases">
        <authorList>
            <person name="Tran Van P."/>
        </authorList>
    </citation>
    <scope>NUCLEOTIDE SEQUENCE</scope>
</reference>
<evidence type="ECO:0000256" key="7">
    <source>
        <dbReference type="PROSITE-ProRule" id="PRU10141"/>
    </source>
</evidence>
<dbReference type="PROSITE" id="PS50011">
    <property type="entry name" value="PROTEIN_KINASE_DOM"/>
    <property type="match status" value="2"/>
</dbReference>
<dbReference type="SUPFAM" id="SSF50985">
    <property type="entry name" value="RCC1/BLIP-II"/>
    <property type="match status" value="1"/>
</dbReference>
<dbReference type="PANTHER" id="PTHR11042">
    <property type="entry name" value="EUKARYOTIC TRANSLATION INITIATION FACTOR 2-ALPHA KINASE EIF2-ALPHA KINASE -RELATED"/>
    <property type="match status" value="1"/>
</dbReference>
<dbReference type="EMBL" id="CAJPIZ010000026">
    <property type="protein sequence ID" value="CAG2100101.1"/>
    <property type="molecule type" value="Genomic_DNA"/>
</dbReference>
<dbReference type="InterPro" id="IPR000719">
    <property type="entry name" value="Prot_kinase_dom"/>
</dbReference>
<evidence type="ECO:0000256" key="3">
    <source>
        <dbReference type="ARBA" id="ARBA00022777"/>
    </source>
</evidence>